<keyword evidence="7" id="KW-0067">ATP-binding</keyword>
<keyword evidence="5" id="KW-0547">Nucleotide-binding</keyword>
<evidence type="ECO:0000256" key="4">
    <source>
        <dbReference type="ARBA" id="ARBA00022679"/>
    </source>
</evidence>
<feature type="region of interest" description="Disordered" evidence="9">
    <location>
        <begin position="375"/>
        <end position="405"/>
    </location>
</feature>
<gene>
    <name evidence="12" type="ORF">MJ956_04485</name>
</gene>
<feature type="transmembrane region" description="Helical" evidence="10">
    <location>
        <begin position="92"/>
        <end position="112"/>
    </location>
</feature>
<keyword evidence="10" id="KW-0472">Membrane</keyword>
<evidence type="ECO:0000256" key="5">
    <source>
        <dbReference type="ARBA" id="ARBA00022741"/>
    </source>
</evidence>
<dbReference type="AlphaFoldDB" id="A0A9X2H5X8"/>
<evidence type="ECO:0000256" key="2">
    <source>
        <dbReference type="ARBA" id="ARBA00012438"/>
    </source>
</evidence>
<comment type="caution">
    <text evidence="12">The sequence shown here is derived from an EMBL/GenBank/DDBJ whole genome shotgun (WGS) entry which is preliminary data.</text>
</comment>
<organism evidence="12 13">
    <name type="scientific">Aurantimonas marianensis</name>
    <dbReference type="NCBI Taxonomy" id="2920428"/>
    <lineage>
        <taxon>Bacteria</taxon>
        <taxon>Pseudomonadati</taxon>
        <taxon>Pseudomonadota</taxon>
        <taxon>Alphaproteobacteria</taxon>
        <taxon>Hyphomicrobiales</taxon>
        <taxon>Aurantimonadaceae</taxon>
        <taxon>Aurantimonas</taxon>
    </lineage>
</organism>
<keyword evidence="8" id="KW-0175">Coiled coil</keyword>
<dbReference type="Gene3D" id="3.30.565.10">
    <property type="entry name" value="Histidine kinase-like ATPase, C-terminal domain"/>
    <property type="match status" value="1"/>
</dbReference>
<dbReference type="PANTHER" id="PTHR41523:SF7">
    <property type="entry name" value="HISTIDINE KINASE"/>
    <property type="match status" value="1"/>
</dbReference>
<dbReference type="PANTHER" id="PTHR41523">
    <property type="entry name" value="TWO-COMPONENT SYSTEM SENSOR PROTEIN"/>
    <property type="match status" value="1"/>
</dbReference>
<sequence>MQALLDYASYMPHGYCLYWQPWLVILYAGSDLLIFLAYSAIPIALLMFLRRRPDLRYRKLVALFAAFIMLCGITHLISILTLWVPIYPLHGLVKLFTGVVSAITAVVLFSLIPRLVAIPSPSQLEEANAQLRAEVAAHERTLAQLQEAQRDLEAKVAERTAELTETNRRLTVVTREAVHRGRNLLTVVDSLARQTARSAPDLKAFVERFSGRIHALSNATAAVMDDPSSAHATLGSVVRRQLEPITETYGERVVIGGPEVEITNEAAQQLALATHELATNAVKYGALATLDGTLRLAWEITGDPAADATLRFVWQESDSSVRAAKEAPPSGGFGTTLLTRAVPAMLHGTAQRNHTAGGLSYELTVPLARIVAEIPSPKGKDRPGLDPADDIWENLSSPLAGPLPA</sequence>
<keyword evidence="3" id="KW-0597">Phosphoprotein</keyword>
<evidence type="ECO:0000313" key="13">
    <source>
        <dbReference type="Proteomes" id="UP001155220"/>
    </source>
</evidence>
<evidence type="ECO:0000256" key="9">
    <source>
        <dbReference type="SAM" id="MobiDB-lite"/>
    </source>
</evidence>
<dbReference type="EMBL" id="JALHBS010000026">
    <property type="protein sequence ID" value="MCP3054403.1"/>
    <property type="molecule type" value="Genomic_DNA"/>
</dbReference>
<keyword evidence="6" id="KW-0418">Kinase</keyword>
<dbReference type="SMART" id="SM00911">
    <property type="entry name" value="HWE_HK"/>
    <property type="match status" value="1"/>
</dbReference>
<evidence type="ECO:0000259" key="11">
    <source>
        <dbReference type="SMART" id="SM00911"/>
    </source>
</evidence>
<evidence type="ECO:0000313" key="12">
    <source>
        <dbReference type="EMBL" id="MCP3054403.1"/>
    </source>
</evidence>
<feature type="domain" description="Signal transduction histidine kinase HWE region" evidence="11">
    <location>
        <begin position="176"/>
        <end position="259"/>
    </location>
</feature>
<dbReference type="EC" id="2.7.13.3" evidence="2"/>
<dbReference type="InterPro" id="IPR058544">
    <property type="entry name" value="ETR1_N"/>
</dbReference>
<name>A0A9X2H5X8_9HYPH</name>
<proteinExistence type="predicted"/>
<evidence type="ECO:0000256" key="7">
    <source>
        <dbReference type="ARBA" id="ARBA00022840"/>
    </source>
</evidence>
<evidence type="ECO:0000256" key="6">
    <source>
        <dbReference type="ARBA" id="ARBA00022777"/>
    </source>
</evidence>
<dbReference type="Pfam" id="PF07536">
    <property type="entry name" value="HWE_HK"/>
    <property type="match status" value="1"/>
</dbReference>
<evidence type="ECO:0000256" key="1">
    <source>
        <dbReference type="ARBA" id="ARBA00000085"/>
    </source>
</evidence>
<comment type="catalytic activity">
    <reaction evidence="1">
        <text>ATP + protein L-histidine = ADP + protein N-phospho-L-histidine.</text>
        <dbReference type="EC" id="2.7.13.3"/>
    </reaction>
</comment>
<feature type="transmembrane region" description="Helical" evidence="10">
    <location>
        <begin position="20"/>
        <end position="48"/>
    </location>
</feature>
<dbReference type="RefSeq" id="WP_253963277.1">
    <property type="nucleotide sequence ID" value="NZ_JALHBS010000026.1"/>
</dbReference>
<keyword evidence="4" id="KW-0808">Transferase</keyword>
<dbReference type="GO" id="GO:0004673">
    <property type="term" value="F:protein histidine kinase activity"/>
    <property type="evidence" value="ECO:0007669"/>
    <property type="project" value="UniProtKB-EC"/>
</dbReference>
<dbReference type="GO" id="GO:0005524">
    <property type="term" value="F:ATP binding"/>
    <property type="evidence" value="ECO:0007669"/>
    <property type="project" value="UniProtKB-KW"/>
</dbReference>
<dbReference type="Proteomes" id="UP001155220">
    <property type="component" value="Unassembled WGS sequence"/>
</dbReference>
<reference evidence="12" key="1">
    <citation type="submission" date="2022-03" db="EMBL/GenBank/DDBJ databases">
        <title>Aurantimonas Liuensis sp. Nov., isolated from the hadal seawater of the Mariana Trench.</title>
        <authorList>
            <person name="Liu R."/>
        </authorList>
    </citation>
    <scope>NUCLEOTIDE SEQUENCE</scope>
    <source>
        <strain evidence="12">LRZ36</strain>
    </source>
</reference>
<keyword evidence="13" id="KW-1185">Reference proteome</keyword>
<dbReference type="Pfam" id="PF25487">
    <property type="entry name" value="ETR1_N"/>
    <property type="match status" value="1"/>
</dbReference>
<evidence type="ECO:0000256" key="10">
    <source>
        <dbReference type="SAM" id="Phobius"/>
    </source>
</evidence>
<accession>A0A9X2H5X8</accession>
<evidence type="ECO:0000256" key="3">
    <source>
        <dbReference type="ARBA" id="ARBA00022553"/>
    </source>
</evidence>
<dbReference type="InterPro" id="IPR036890">
    <property type="entry name" value="HATPase_C_sf"/>
</dbReference>
<feature type="transmembrane region" description="Helical" evidence="10">
    <location>
        <begin position="60"/>
        <end position="86"/>
    </location>
</feature>
<keyword evidence="10" id="KW-0812">Transmembrane</keyword>
<feature type="coiled-coil region" evidence="8">
    <location>
        <begin position="128"/>
        <end position="162"/>
    </location>
</feature>
<keyword evidence="10" id="KW-1133">Transmembrane helix</keyword>
<dbReference type="InterPro" id="IPR011102">
    <property type="entry name" value="Sig_transdc_His_kinase_HWE"/>
</dbReference>
<evidence type="ECO:0000256" key="8">
    <source>
        <dbReference type="SAM" id="Coils"/>
    </source>
</evidence>
<protein>
    <recommendedName>
        <fullName evidence="2">histidine kinase</fullName>
        <ecNumber evidence="2">2.7.13.3</ecNumber>
    </recommendedName>
</protein>